<dbReference type="EMBL" id="JBJURJ010000001">
    <property type="protein sequence ID" value="MFM9326743.1"/>
    <property type="molecule type" value="Genomic_DNA"/>
</dbReference>
<organism evidence="1 2">
    <name type="scientific">Paenibacillus mesotrionivorans</name>
    <dbReference type="NCBI Taxonomy" id="3160968"/>
    <lineage>
        <taxon>Bacteria</taxon>
        <taxon>Bacillati</taxon>
        <taxon>Bacillota</taxon>
        <taxon>Bacilli</taxon>
        <taxon>Bacillales</taxon>
        <taxon>Paenibacillaceae</taxon>
        <taxon>Paenibacillus</taxon>
    </lineage>
</organism>
<dbReference type="Proteomes" id="UP001631969">
    <property type="component" value="Unassembled WGS sequence"/>
</dbReference>
<name>A0ACC7NQ66_9BACL</name>
<reference evidence="1" key="1">
    <citation type="submission" date="2024-12" db="EMBL/GenBank/DDBJ databases">
        <authorList>
            <person name="Wu N."/>
        </authorList>
    </citation>
    <scope>NUCLEOTIDE SEQUENCE</scope>
    <source>
        <strain evidence="1">P15</strain>
    </source>
</reference>
<proteinExistence type="predicted"/>
<sequence length="301" mass="32643">MRNKRKTKNIAQVPQQLDFSFLKRPEIQLALAGLLGLLFIIFSISVLYVPQLTEASRTAEELEAANRRVEQLTKAPVPVKIQEADVEALLMQVPLRENTASILNLMQSFSEQAGTKLSYVTFKEVTDKQAQLETLITKAAEIQQNQPSSGVTVQPLGTPAPAGQTQPVATELASLTFQVEVSGTYGQTMDFLHQLQQGSRLLEVVDWSLSQTSASAATGSPSAMPTSTSSSPSPKATPGPSSAFIQGPMPLALKCTVRSFVAAAYQNQLKEPPGPQVSPGTQRTDPTWSDQMLYELLDKQQ</sequence>
<protein>
    <submittedName>
        <fullName evidence="1">Uncharacterized protein</fullName>
    </submittedName>
</protein>
<accession>A0ACC7NQ66</accession>
<gene>
    <name evidence="1" type="ORF">ACI1P1_00390</name>
</gene>
<evidence type="ECO:0000313" key="2">
    <source>
        <dbReference type="Proteomes" id="UP001631969"/>
    </source>
</evidence>
<evidence type="ECO:0000313" key="1">
    <source>
        <dbReference type="EMBL" id="MFM9326743.1"/>
    </source>
</evidence>
<comment type="caution">
    <text evidence="1">The sequence shown here is derived from an EMBL/GenBank/DDBJ whole genome shotgun (WGS) entry which is preliminary data.</text>
</comment>
<keyword evidence="2" id="KW-1185">Reference proteome</keyword>